<accession>A0A3G4ZLA8</accession>
<sequence>MEQLEYINKFVKIYGFKGLDDYVTKISSYDIDQSTEIIKKLNDEIDNLRKHFRYSDFALTKYKNKITNGTVALGVIKKVLQQANINFDIVKSSKHNYLRLSKPNILYNKFINSLNMDQVENSINLSFSMENFPEKYSKKTVNDIEEIIKNSTVDGLLNLEKLIRDDDIYDYKEDKNKFNYPDSPLHALVLGKGSYVKENVNINCNTANNFTPDMIEILKMEDNMIMSSCHFVPITRHADLFCNVKSSHKYDICTQCFTLTNQKYIPLISFQYTQCFIKFSGINLFEDDINCTYDHIFADTKERRHMAQSKIDLGNYVTDHGFVNYKKYKDGSRTNVNTIQERRYGIKTDKYEVEFNVNENLFIYDIELCVQDYNGNINYEYISSFGIKNAGDIIYEQKNVNSRKSFKDLNINKENPIIPTHGKLFIKLNKLLHSNMYILMKCKSFNNNTLSEYLMIHRDFKDHMKPSFYILNNICYSPYGIVSGKTNDYIDKENIKHYSSFIREYSTPYIKNILTEIIRPDGNVSAITLAYNDKFLEGLNYMNVLFTKENEIVNGNDYDVVVYEKNLTKFINYNKKYRILLPLSKSSQVYFVQTDNGFLIKPSICELNNSVNNKEIIIVLYEKDVIDEPADNDKETYINIINVDVTKHINITYYEYDIDKYKKSLCSYLLPNNTNN</sequence>
<protein>
    <submittedName>
        <fullName evidence="1">Uncharacterized protein</fullName>
    </submittedName>
</protein>
<proteinExistence type="predicted"/>
<name>A0A3G4ZLA8_9VIRU</name>
<organism evidence="1">
    <name type="scientific">Terrestrivirus sp</name>
    <dbReference type="NCBI Taxonomy" id="2487775"/>
    <lineage>
        <taxon>Viruses</taxon>
        <taxon>Varidnaviria</taxon>
        <taxon>Bamfordvirae</taxon>
        <taxon>Nucleocytoviricota</taxon>
        <taxon>Megaviricetes</taxon>
        <taxon>Imitervirales</taxon>
        <taxon>Mimiviridae</taxon>
        <taxon>Klosneuvirinae</taxon>
    </lineage>
</organism>
<evidence type="ECO:0000313" key="1">
    <source>
        <dbReference type="EMBL" id="AYV75616.1"/>
    </source>
</evidence>
<dbReference type="EMBL" id="MK071980">
    <property type="protein sequence ID" value="AYV75616.1"/>
    <property type="molecule type" value="Genomic_DNA"/>
</dbReference>
<gene>
    <name evidence="1" type="ORF">Terrestrivirus2_124</name>
</gene>
<reference evidence="1" key="1">
    <citation type="submission" date="2018-10" db="EMBL/GenBank/DDBJ databases">
        <title>Hidden diversity of soil giant viruses.</title>
        <authorList>
            <person name="Schulz F."/>
            <person name="Alteio L."/>
            <person name="Goudeau D."/>
            <person name="Ryan E.M."/>
            <person name="Malmstrom R.R."/>
            <person name="Blanchard J."/>
            <person name="Woyke T."/>
        </authorList>
    </citation>
    <scope>NUCLEOTIDE SEQUENCE</scope>
    <source>
        <strain evidence="1">TEV1</strain>
    </source>
</reference>